<proteinExistence type="predicted"/>
<evidence type="ECO:0000313" key="3">
    <source>
        <dbReference type="EMBL" id="CRY53619.1"/>
    </source>
</evidence>
<dbReference type="AlphaFoldDB" id="A0A0H5LRD3"/>
<dbReference type="GO" id="GO:0015473">
    <property type="term" value="F:fimbrial usher porin activity"/>
    <property type="evidence" value="ECO:0007669"/>
    <property type="project" value="InterPro"/>
</dbReference>
<dbReference type="Pfam" id="PF00577">
    <property type="entry name" value="Usher"/>
    <property type="match status" value="1"/>
</dbReference>
<protein>
    <submittedName>
        <fullName evidence="3">Outer membrane usher protein</fullName>
    </submittedName>
</protein>
<accession>A0A0H5LRD3</accession>
<dbReference type="Gene3D" id="2.60.40.2070">
    <property type="match status" value="1"/>
</dbReference>
<dbReference type="InterPro" id="IPR025949">
    <property type="entry name" value="PapC-like_C"/>
</dbReference>
<evidence type="ECO:0000259" key="2">
    <source>
        <dbReference type="Pfam" id="PF13953"/>
    </source>
</evidence>
<dbReference type="PANTHER" id="PTHR30451:SF5">
    <property type="entry name" value="SLR0019 PROTEIN"/>
    <property type="match status" value="1"/>
</dbReference>
<gene>
    <name evidence="3" type="primary">caf1A</name>
    <name evidence="3" type="ORF">ERS008476_00518</name>
</gene>
<evidence type="ECO:0000313" key="4">
    <source>
        <dbReference type="Proteomes" id="UP000043316"/>
    </source>
</evidence>
<keyword evidence="1" id="KW-0472">Membrane</keyword>
<dbReference type="InterPro" id="IPR043142">
    <property type="entry name" value="PapC-like_C_sf"/>
</dbReference>
<dbReference type="InterPro" id="IPR042186">
    <property type="entry name" value="FimD_plug_dom"/>
</dbReference>
<dbReference type="EMBL" id="CWJI01000001">
    <property type="protein sequence ID" value="CRY53619.1"/>
    <property type="molecule type" value="Genomic_DNA"/>
</dbReference>
<dbReference type="PANTHER" id="PTHR30451">
    <property type="entry name" value="OUTER MEMBRANE USHER PROTEIN"/>
    <property type="match status" value="1"/>
</dbReference>
<dbReference type="InterPro" id="IPR000015">
    <property type="entry name" value="Fimb_usher"/>
</dbReference>
<dbReference type="GO" id="GO:0009279">
    <property type="term" value="C:cell outer membrane"/>
    <property type="evidence" value="ECO:0007669"/>
    <property type="project" value="TreeGrafter"/>
</dbReference>
<dbReference type="RefSeq" id="WP_053008831.1">
    <property type="nucleotide sequence ID" value="NZ_CWJI01000001.1"/>
</dbReference>
<feature type="domain" description="PapC-like C-terminal" evidence="2">
    <location>
        <begin position="744"/>
        <end position="806"/>
    </location>
</feature>
<dbReference type="Gene3D" id="2.60.40.3110">
    <property type="match status" value="1"/>
</dbReference>
<keyword evidence="1" id="KW-1133">Transmembrane helix</keyword>
<feature type="transmembrane region" description="Helical" evidence="1">
    <location>
        <begin position="7"/>
        <end position="28"/>
    </location>
</feature>
<dbReference type="Gene3D" id="2.60.40.2610">
    <property type="entry name" value="Outer membrane usher protein FimD, plug domain"/>
    <property type="match status" value="1"/>
</dbReference>
<organism evidence="3 4">
    <name type="scientific">Yersinia intermedia</name>
    <dbReference type="NCBI Taxonomy" id="631"/>
    <lineage>
        <taxon>Bacteria</taxon>
        <taxon>Pseudomonadati</taxon>
        <taxon>Pseudomonadota</taxon>
        <taxon>Gammaproteobacteria</taxon>
        <taxon>Enterobacterales</taxon>
        <taxon>Yersiniaceae</taxon>
        <taxon>Yersinia</taxon>
    </lineage>
</organism>
<keyword evidence="1" id="KW-0812">Transmembrane</keyword>
<dbReference type="Proteomes" id="UP000043316">
    <property type="component" value="Unassembled WGS sequence"/>
</dbReference>
<sequence>MMIKLRLSPLLALMYGSMIFPVFIPLMVRGDDLPPPPSAAVMPDTTLYLELVVNGRHFGEAVPVVFRGGHYYLTPEQLKAVGLPIPEGVVNAPDTNRSEIAVDGMDKVKVTYQGNSQRLLIDVPSEWLPQQQISAAATDDYNLAKSSLGLLFNYDVYASQGNSSNSPSNVSAWTEQRLFDRFGVFSNTGVYRSSLTDTNDITVEKGYVRYDTQWRFNDENHLLSYSAGDLITGSLAWSSSVRIGGLQLSRNFTIRPDLVTYPLPQFAGQAAIPSTVDLYIDNFRTQSATVNPGPFVIDNGPRINGAGQATVVTTDALGRQVSTSVPFYVASELLKPGLWDFSISSGVLRQNYGIRSSDYGDAVASGVVRYGATPWLTLEGRADIAKQLHVAGGGMGLRVGNYGVLNGAYTLSQAGDEVFGSGIAPTEFNTDITQSTTTTRYGGHGNQKSIGYTYSNNIFSLNAQRIMRSSNYGDLANYKSEYRQSLRTDQITASVGLGTYGSIGTGYFDVRDAFGERTRLVNVSYNTSLFRNTSFYLSVNRELGSNGYNAQMVFSIPLGEWGAGSVSSVRDTDNNWSQRVNYSRATPTDGGFGWNMAYANGSGTNSSYQQADLIWRTRAMESRVGVYGGEGDYQTWGEVSGSLVMMNRGIYASNTINDAFALVSTHGFGQIPVSYENQLIGSTNNDGYLLIPNVTSYYQAKFQIDPMSLPADISMPEVERRLAISERSGYLIDFPLEQITAATLHIIDSSGKDLPKGSPILSSAHKTISYVGWDGIAYIEQVQPQNTLEIIRADDGAHCSVQFTLKNSKGIQNIGTLICR</sequence>
<dbReference type="Pfam" id="PF13953">
    <property type="entry name" value="PapC_C"/>
    <property type="match status" value="1"/>
</dbReference>
<dbReference type="GO" id="GO:0009297">
    <property type="term" value="P:pilus assembly"/>
    <property type="evidence" value="ECO:0007669"/>
    <property type="project" value="InterPro"/>
</dbReference>
<reference evidence="4" key="1">
    <citation type="submission" date="2015-03" db="EMBL/GenBank/DDBJ databases">
        <authorList>
            <consortium name="Pathogen Informatics"/>
        </authorList>
    </citation>
    <scope>NUCLEOTIDE SEQUENCE [LARGE SCALE GENOMIC DNA]</scope>
    <source>
        <strain evidence="4">R148</strain>
    </source>
</reference>
<name>A0A0H5LRD3_YERIN</name>
<evidence type="ECO:0000256" key="1">
    <source>
        <dbReference type="SAM" id="Phobius"/>
    </source>
</evidence>